<dbReference type="RefSeq" id="WP_011718919.1">
    <property type="nucleotide sequence ID" value="NC_008578.1"/>
</dbReference>
<evidence type="ECO:0000259" key="6">
    <source>
        <dbReference type="PROSITE" id="PS50926"/>
    </source>
</evidence>
<feature type="transmembrane region" description="Helical" evidence="5">
    <location>
        <begin position="120"/>
        <end position="140"/>
    </location>
</feature>
<dbReference type="InterPro" id="IPR052041">
    <property type="entry name" value="Nucleic_acid_metab_PIN/TRAM"/>
</dbReference>
<keyword evidence="5" id="KW-0812">Transmembrane</keyword>
<keyword evidence="5" id="KW-1133">Transmembrane helix</keyword>
<feature type="transmembrane region" description="Helical" evidence="5">
    <location>
        <begin position="51"/>
        <end position="70"/>
    </location>
</feature>
<dbReference type="HOGENOM" id="CLU_050839_0_0_11"/>
<dbReference type="SUPFAM" id="SSF88723">
    <property type="entry name" value="PIN domain-like"/>
    <property type="match status" value="1"/>
</dbReference>
<reference evidence="7 8" key="1">
    <citation type="journal article" date="2009" name="Genome Res.">
        <title>Complete genome of the cellulolytic thermophile Acidothermus cellulolyticus 11B provides insights into its ecophysiological and evolutionary adaptations.</title>
        <authorList>
            <person name="Barabote R.D."/>
            <person name="Xie G."/>
            <person name="Leu D.H."/>
            <person name="Normand P."/>
            <person name="Necsulea A."/>
            <person name="Daubin V."/>
            <person name="Medigue C."/>
            <person name="Adney W.S."/>
            <person name="Xu X.C."/>
            <person name="Lapidus A."/>
            <person name="Parales R.E."/>
            <person name="Detter C."/>
            <person name="Pujic P."/>
            <person name="Bruce D."/>
            <person name="Lavire C."/>
            <person name="Challacombe J.F."/>
            <person name="Brettin T.S."/>
            <person name="Berry A.M."/>
        </authorList>
    </citation>
    <scope>NUCLEOTIDE SEQUENCE [LARGE SCALE GENOMIC DNA]</scope>
    <source>
        <strain evidence="8">ATCC 43068 / DSM 8971 / 11B</strain>
    </source>
</reference>
<dbReference type="InterPro" id="IPR002792">
    <property type="entry name" value="TRAM_dom"/>
</dbReference>
<gene>
    <name evidence="7" type="ordered locus">Acel_0079</name>
</gene>
<protein>
    <submittedName>
        <fullName evidence="7">PilT protein domain protein</fullName>
    </submittedName>
</protein>
<evidence type="ECO:0000256" key="1">
    <source>
        <dbReference type="ARBA" id="ARBA00001946"/>
    </source>
</evidence>
<organism evidence="7 8">
    <name type="scientific">Acidothermus cellulolyticus (strain ATCC 43068 / DSM 8971 / 11B)</name>
    <dbReference type="NCBI Taxonomy" id="351607"/>
    <lineage>
        <taxon>Bacteria</taxon>
        <taxon>Bacillati</taxon>
        <taxon>Actinomycetota</taxon>
        <taxon>Actinomycetes</taxon>
        <taxon>Acidothermales</taxon>
        <taxon>Acidothermaceae</taxon>
        <taxon>Acidothermus</taxon>
    </lineage>
</organism>
<sequence length="385" mass="40025">MRSGANRSPKTPSGVVEVLRLLVVAFFAGVGYEAARAVGDSHNVLGPFNGAAIGIIVGSGLGYVLGGVLGRTAISAVSRTEEALRGVSAEHLVAGVFGGMLGVAVGAGLAWPVFLVLKPLFALPLFGFAVAVVGLLGYRLGSARRDDMLRIFAIRAGLRPKAVPTAALPRLLDTSVAIDGRIVDVVRAGFLHGTLLVPTAVLGELQALADAADDLRRAKGRRGLQTLETLAHEPDVDIQILEDDLPTVPDVDAKLVRLALDGDYALLTLDTNLARVAALAGVHVMNLHALALALRPPVVAGEDVVVHLLRPGKEPGQAVGYLDDGTMVVAERCRDRIGQEVTVRVTSVLTTANGRMVFGHPASHSPNGALHATDSQSAAIRDGVT</sequence>
<dbReference type="OrthoDB" id="9780734at2"/>
<proteinExistence type="predicted"/>
<dbReference type="PANTHER" id="PTHR11603:SF147">
    <property type="entry name" value="MEMBRANE PROTEIN"/>
    <property type="match status" value="1"/>
</dbReference>
<keyword evidence="4" id="KW-0460">Magnesium</keyword>
<dbReference type="Gene3D" id="3.40.50.1010">
    <property type="entry name" value="5'-nuclease"/>
    <property type="match status" value="1"/>
</dbReference>
<dbReference type="PANTHER" id="PTHR11603">
    <property type="entry name" value="AAA FAMILY ATPASE"/>
    <property type="match status" value="1"/>
</dbReference>
<comment type="cofactor">
    <cofactor evidence="1">
        <name>Mg(2+)</name>
        <dbReference type="ChEBI" id="CHEBI:18420"/>
    </cofactor>
</comment>
<keyword evidence="3" id="KW-0378">Hydrolase</keyword>
<dbReference type="InParanoid" id="A0LQZ5"/>
<keyword evidence="5" id="KW-0472">Membrane</keyword>
<feature type="transmembrane region" description="Helical" evidence="5">
    <location>
        <begin position="21"/>
        <end position="39"/>
    </location>
</feature>
<dbReference type="GO" id="GO:0016787">
    <property type="term" value="F:hydrolase activity"/>
    <property type="evidence" value="ECO:0007669"/>
    <property type="project" value="UniProtKB-KW"/>
</dbReference>
<dbReference type="GO" id="GO:0004518">
    <property type="term" value="F:nuclease activity"/>
    <property type="evidence" value="ECO:0007669"/>
    <property type="project" value="UniProtKB-KW"/>
</dbReference>
<name>A0LQZ5_ACIC1</name>
<feature type="domain" description="TRAM" evidence="6">
    <location>
        <begin position="297"/>
        <end position="358"/>
    </location>
</feature>
<dbReference type="STRING" id="351607.Acel_0079"/>
<evidence type="ECO:0000313" key="7">
    <source>
        <dbReference type="EMBL" id="ABK51855.1"/>
    </source>
</evidence>
<keyword evidence="2" id="KW-0540">Nuclease</keyword>
<dbReference type="CDD" id="cd09877">
    <property type="entry name" value="PIN_YacL-like"/>
    <property type="match status" value="1"/>
</dbReference>
<evidence type="ECO:0000313" key="8">
    <source>
        <dbReference type="Proteomes" id="UP000008221"/>
    </source>
</evidence>
<dbReference type="EMBL" id="CP000481">
    <property type="protein sequence ID" value="ABK51855.1"/>
    <property type="molecule type" value="Genomic_DNA"/>
</dbReference>
<dbReference type="PROSITE" id="PS50926">
    <property type="entry name" value="TRAM"/>
    <property type="match status" value="1"/>
</dbReference>
<dbReference type="InterPro" id="IPR029060">
    <property type="entry name" value="PIN-like_dom_sf"/>
</dbReference>
<evidence type="ECO:0000256" key="4">
    <source>
        <dbReference type="ARBA" id="ARBA00022842"/>
    </source>
</evidence>
<dbReference type="AlphaFoldDB" id="A0LQZ5"/>
<evidence type="ECO:0000256" key="3">
    <source>
        <dbReference type="ARBA" id="ARBA00022801"/>
    </source>
</evidence>
<feature type="transmembrane region" description="Helical" evidence="5">
    <location>
        <begin position="91"/>
        <end position="114"/>
    </location>
</feature>
<dbReference type="KEGG" id="ace:Acel_0079"/>
<evidence type="ECO:0000256" key="2">
    <source>
        <dbReference type="ARBA" id="ARBA00022722"/>
    </source>
</evidence>
<dbReference type="Proteomes" id="UP000008221">
    <property type="component" value="Chromosome"/>
</dbReference>
<dbReference type="eggNOG" id="COG4956">
    <property type="taxonomic scope" value="Bacteria"/>
</dbReference>
<evidence type="ECO:0000256" key="5">
    <source>
        <dbReference type="SAM" id="Phobius"/>
    </source>
</evidence>
<accession>A0LQZ5</accession>
<keyword evidence="8" id="KW-1185">Reference proteome</keyword>